<dbReference type="AlphaFoldDB" id="A0A368GEE8"/>
<dbReference type="EMBL" id="JOJR01000237">
    <property type="protein sequence ID" value="RCN41405.1"/>
    <property type="molecule type" value="Genomic_DNA"/>
</dbReference>
<keyword evidence="1" id="KW-0472">Membrane</keyword>
<evidence type="ECO:0000313" key="3">
    <source>
        <dbReference type="Proteomes" id="UP000252519"/>
    </source>
</evidence>
<feature type="transmembrane region" description="Helical" evidence="1">
    <location>
        <begin position="76"/>
        <end position="95"/>
    </location>
</feature>
<dbReference type="Proteomes" id="UP000252519">
    <property type="component" value="Unassembled WGS sequence"/>
</dbReference>
<organism evidence="2 3">
    <name type="scientific">Ancylostoma caninum</name>
    <name type="common">Dog hookworm</name>
    <dbReference type="NCBI Taxonomy" id="29170"/>
    <lineage>
        <taxon>Eukaryota</taxon>
        <taxon>Metazoa</taxon>
        <taxon>Ecdysozoa</taxon>
        <taxon>Nematoda</taxon>
        <taxon>Chromadorea</taxon>
        <taxon>Rhabditida</taxon>
        <taxon>Rhabditina</taxon>
        <taxon>Rhabditomorpha</taxon>
        <taxon>Strongyloidea</taxon>
        <taxon>Ancylostomatidae</taxon>
        <taxon>Ancylostomatinae</taxon>
        <taxon>Ancylostoma</taxon>
    </lineage>
</organism>
<gene>
    <name evidence="2" type="ORF">ANCCAN_12623</name>
</gene>
<proteinExistence type="predicted"/>
<keyword evidence="1" id="KW-1133">Transmembrane helix</keyword>
<evidence type="ECO:0000313" key="2">
    <source>
        <dbReference type="EMBL" id="RCN41405.1"/>
    </source>
</evidence>
<keyword evidence="3" id="KW-1185">Reference proteome</keyword>
<sequence length="119" mass="12795">MVSDQLFLLRDVFALNCSALCYCATTTNLHLIPPIGFCIIKIMRAALMILAFFCIASVMGQWMPGMMGPGMMGMGMMGPYGMMGPMGMGMSPYGIMARNQARGAMVGAMMGSMLGKKKK</sequence>
<comment type="caution">
    <text evidence="2">The sequence shown here is derived from an EMBL/GenBank/DDBJ whole genome shotgun (WGS) entry which is preliminary data.</text>
</comment>
<accession>A0A368GEE8</accession>
<name>A0A368GEE8_ANCCA</name>
<reference evidence="2 3" key="1">
    <citation type="submission" date="2014-10" db="EMBL/GenBank/DDBJ databases">
        <title>Draft genome of the hookworm Ancylostoma caninum.</title>
        <authorList>
            <person name="Mitreva M."/>
        </authorList>
    </citation>
    <scope>NUCLEOTIDE SEQUENCE [LARGE SCALE GENOMIC DNA]</scope>
    <source>
        <strain evidence="2 3">Baltimore</strain>
    </source>
</reference>
<evidence type="ECO:0000256" key="1">
    <source>
        <dbReference type="SAM" id="Phobius"/>
    </source>
</evidence>
<keyword evidence="1" id="KW-0812">Transmembrane</keyword>
<feature type="transmembrane region" description="Helical" evidence="1">
    <location>
        <begin position="45"/>
        <end position="64"/>
    </location>
</feature>
<protein>
    <submittedName>
        <fullName evidence="2">Uncharacterized protein</fullName>
    </submittedName>
</protein>